<dbReference type="Proteomes" id="UP000008311">
    <property type="component" value="Unassembled WGS sequence"/>
</dbReference>
<evidence type="ECO:0000256" key="1">
    <source>
        <dbReference type="SAM" id="Coils"/>
    </source>
</evidence>
<accession>B9TIE3</accession>
<proteinExistence type="predicted"/>
<name>B9TIE3_RICCO</name>
<feature type="coiled-coil region" evidence="1">
    <location>
        <begin position="49"/>
        <end position="119"/>
    </location>
</feature>
<dbReference type="EMBL" id="EQ982457">
    <property type="protein sequence ID" value="EEF24372.1"/>
    <property type="molecule type" value="Genomic_DNA"/>
</dbReference>
<gene>
    <name evidence="2" type="ORF">RCOM_2102680</name>
</gene>
<dbReference type="AlphaFoldDB" id="B9TIE3"/>
<reference evidence="3" key="1">
    <citation type="journal article" date="2010" name="Nat. Biotechnol.">
        <title>Draft genome sequence of the oilseed species Ricinus communis.</title>
        <authorList>
            <person name="Chan A.P."/>
            <person name="Crabtree J."/>
            <person name="Zhao Q."/>
            <person name="Lorenzi H."/>
            <person name="Orvis J."/>
            <person name="Puiu D."/>
            <person name="Melake-Berhan A."/>
            <person name="Jones K.M."/>
            <person name="Redman J."/>
            <person name="Chen G."/>
            <person name="Cahoon E.B."/>
            <person name="Gedil M."/>
            <person name="Stanke M."/>
            <person name="Haas B.J."/>
            <person name="Wortman J.R."/>
            <person name="Fraser-Liggett C.M."/>
            <person name="Ravel J."/>
            <person name="Rabinowicz P.D."/>
        </authorList>
    </citation>
    <scope>NUCLEOTIDE SEQUENCE [LARGE SCALE GENOMIC DNA]</scope>
    <source>
        <strain evidence="3">cv. Hale</strain>
    </source>
</reference>
<keyword evidence="3" id="KW-1185">Reference proteome</keyword>
<evidence type="ECO:0000313" key="2">
    <source>
        <dbReference type="EMBL" id="EEF24372.1"/>
    </source>
</evidence>
<evidence type="ECO:0000313" key="3">
    <source>
        <dbReference type="Proteomes" id="UP000008311"/>
    </source>
</evidence>
<dbReference type="Gene3D" id="1.10.287.1490">
    <property type="match status" value="1"/>
</dbReference>
<protein>
    <submittedName>
        <fullName evidence="2">Uncharacterized protein</fullName>
    </submittedName>
</protein>
<dbReference type="InParanoid" id="B9TIE3"/>
<sequence>MKRTNPNNATARVPKFDLEIDAGTLNELRGLLDQRKKLDDAVNSAPSEIAAGEAELADLRHRLAVLEADVVLVDDAALPEMQKQIEDLSEVIDAKDLAFRRLKGRLKALEDRAPELDNKIEIAIGYLR</sequence>
<keyword evidence="1" id="KW-0175">Coiled coil</keyword>
<feature type="non-terminal residue" evidence="2">
    <location>
        <position position="128"/>
    </location>
</feature>
<organism evidence="2 3">
    <name type="scientific">Ricinus communis</name>
    <name type="common">Castor bean</name>
    <dbReference type="NCBI Taxonomy" id="3988"/>
    <lineage>
        <taxon>Eukaryota</taxon>
        <taxon>Viridiplantae</taxon>
        <taxon>Streptophyta</taxon>
        <taxon>Embryophyta</taxon>
        <taxon>Tracheophyta</taxon>
        <taxon>Spermatophyta</taxon>
        <taxon>Magnoliopsida</taxon>
        <taxon>eudicotyledons</taxon>
        <taxon>Gunneridae</taxon>
        <taxon>Pentapetalae</taxon>
        <taxon>rosids</taxon>
        <taxon>fabids</taxon>
        <taxon>Malpighiales</taxon>
        <taxon>Euphorbiaceae</taxon>
        <taxon>Acalyphoideae</taxon>
        <taxon>Acalypheae</taxon>
        <taxon>Ricinus</taxon>
    </lineage>
</organism>